<proteinExistence type="predicted"/>
<dbReference type="Proteomes" id="UP000688947">
    <property type="component" value="Unassembled WGS sequence"/>
</dbReference>
<dbReference type="OrthoDB" id="120490at2759"/>
<evidence type="ECO:0000313" key="2">
    <source>
        <dbReference type="EMBL" id="KAG6957375.1"/>
    </source>
</evidence>
<sequence length="232" mass="26831">MDSMLNKAKETAEQYSGHGNSHKDESNLHHIQHETEKMYMKHAAKDYAEDHGFSKNKHHDKHDDESFLNKAKNQYSGHRDSHRKKDDESFLDKAKDQYSGHGDSHRKKDGESFQDKAKETVGQVQVFFLYQFNSLDKEHNDDNRVELIEEGANGALVNAVQGWRQTKKILKYLKETTGKRVILRVVHNLVHRLRAKRRGSGSIEARLKAVLRKFFANSDYPPSIFVDVSNKT</sequence>
<feature type="region of interest" description="Disordered" evidence="1">
    <location>
        <begin position="1"/>
        <end position="114"/>
    </location>
</feature>
<dbReference type="VEuPathDB" id="FungiDB:PC110_g16625"/>
<accession>A0A8T1UD23</accession>
<feature type="compositionally biased region" description="Basic and acidic residues" evidence="1">
    <location>
        <begin position="21"/>
        <end position="53"/>
    </location>
</feature>
<protein>
    <submittedName>
        <fullName evidence="2">Uncharacterized protein</fullName>
    </submittedName>
</protein>
<gene>
    <name evidence="2" type="ORF">JG687_00010021</name>
</gene>
<dbReference type="VEuPathDB" id="FungiDB:PC110_g18676"/>
<comment type="caution">
    <text evidence="2">The sequence shown here is derived from an EMBL/GenBank/DDBJ whole genome shotgun (WGS) entry which is preliminary data.</text>
</comment>
<organism evidence="2 3">
    <name type="scientific">Phytophthora cactorum</name>
    <dbReference type="NCBI Taxonomy" id="29920"/>
    <lineage>
        <taxon>Eukaryota</taxon>
        <taxon>Sar</taxon>
        <taxon>Stramenopiles</taxon>
        <taxon>Oomycota</taxon>
        <taxon>Peronosporomycetes</taxon>
        <taxon>Peronosporales</taxon>
        <taxon>Peronosporaceae</taxon>
        <taxon>Phytophthora</taxon>
    </lineage>
</organism>
<feature type="compositionally biased region" description="Basic and acidic residues" evidence="1">
    <location>
        <begin position="77"/>
        <end position="114"/>
    </location>
</feature>
<dbReference type="EMBL" id="JAENGZ010000547">
    <property type="protein sequence ID" value="KAG6957375.1"/>
    <property type="molecule type" value="Genomic_DNA"/>
</dbReference>
<evidence type="ECO:0000256" key="1">
    <source>
        <dbReference type="SAM" id="MobiDB-lite"/>
    </source>
</evidence>
<dbReference type="AlphaFoldDB" id="A0A8T1UD23"/>
<reference evidence="2" key="1">
    <citation type="submission" date="2021-01" db="EMBL/GenBank/DDBJ databases">
        <title>Phytophthora aleatoria, a newly-described species from Pinus radiata is distinct from Phytophthora cactorum isolates based on comparative genomics.</title>
        <authorList>
            <person name="Mcdougal R."/>
            <person name="Panda P."/>
            <person name="Williams N."/>
            <person name="Studholme D.J."/>
        </authorList>
    </citation>
    <scope>NUCLEOTIDE SEQUENCE</scope>
    <source>
        <strain evidence="2">NZFS 3830</strain>
    </source>
</reference>
<evidence type="ECO:0000313" key="3">
    <source>
        <dbReference type="Proteomes" id="UP000688947"/>
    </source>
</evidence>
<name>A0A8T1UD23_9STRA</name>